<organism evidence="5 6">
    <name type="scientific">Riccia fluitans</name>
    <dbReference type="NCBI Taxonomy" id="41844"/>
    <lineage>
        <taxon>Eukaryota</taxon>
        <taxon>Viridiplantae</taxon>
        <taxon>Streptophyta</taxon>
        <taxon>Embryophyta</taxon>
        <taxon>Marchantiophyta</taxon>
        <taxon>Marchantiopsida</taxon>
        <taxon>Marchantiidae</taxon>
        <taxon>Marchantiales</taxon>
        <taxon>Ricciaceae</taxon>
        <taxon>Riccia</taxon>
    </lineage>
</organism>
<dbReference type="Pfam" id="PF00400">
    <property type="entry name" value="WD40"/>
    <property type="match status" value="2"/>
</dbReference>
<sequence length="384" mass="41333">MVGADLKLGDCRNWREAEYKAALRAERIARSRTVFSAIFTPSASPSPEYVATASSDGRVALYSIEPSVCSQLKKVDESDLQLQCPATSVPLFTLGKHDGPAYDLLLYGEGENALVLSCGDDGCIKGWRWDQVLKGLRAPEKNWVPIVELKNPQQKGPRNALSPIPETNTLAADKQANRLYSAAGDGCAYEWDMETGQSVAVYNGHTDYLHCIASRASQNQIITGSEDGAAIIWDCRSGERVATLDPYRALKVSKRSKDKSPWVSCMALDSSENWLVCGSGGRCVTLWSLPGLDAVTRVATLAVPQAVTITDDQIVTVGAQPRLSRWSFGGNLLSQVKIAPPSAFSVSVHSSGTTAVAGYGGLVDIITEFGSHLSTFRCHSTSDL</sequence>
<proteinExistence type="inferred from homology"/>
<keyword evidence="3" id="KW-0677">Repeat</keyword>
<accession>A0ABD1YUV0</accession>
<dbReference type="InterPro" id="IPR019775">
    <property type="entry name" value="WD40_repeat_CS"/>
</dbReference>
<evidence type="ECO:0000313" key="6">
    <source>
        <dbReference type="Proteomes" id="UP001605036"/>
    </source>
</evidence>
<feature type="repeat" description="WD" evidence="4">
    <location>
        <begin position="202"/>
        <end position="243"/>
    </location>
</feature>
<dbReference type="Gene3D" id="2.130.10.10">
    <property type="entry name" value="YVTN repeat-like/Quinoprotein amine dehydrogenase"/>
    <property type="match status" value="1"/>
</dbReference>
<keyword evidence="2 4" id="KW-0853">WD repeat</keyword>
<dbReference type="EMBL" id="JBHFFA010000003">
    <property type="protein sequence ID" value="KAL2634533.1"/>
    <property type="molecule type" value="Genomic_DNA"/>
</dbReference>
<protein>
    <recommendedName>
        <fullName evidence="7">THO complex subunit 6</fullName>
    </recommendedName>
</protein>
<evidence type="ECO:0000256" key="2">
    <source>
        <dbReference type="ARBA" id="ARBA00022574"/>
    </source>
</evidence>
<dbReference type="InterPro" id="IPR036322">
    <property type="entry name" value="WD40_repeat_dom_sf"/>
</dbReference>
<dbReference type="PROSITE" id="PS50082">
    <property type="entry name" value="WD_REPEATS_2"/>
    <property type="match status" value="1"/>
</dbReference>
<dbReference type="AlphaFoldDB" id="A0ABD1YUV0"/>
<evidence type="ECO:0000313" key="5">
    <source>
        <dbReference type="EMBL" id="KAL2634533.1"/>
    </source>
</evidence>
<dbReference type="Proteomes" id="UP001605036">
    <property type="component" value="Unassembled WGS sequence"/>
</dbReference>
<keyword evidence="6" id="KW-1185">Reference proteome</keyword>
<dbReference type="PANTHER" id="PTHR44411:SF1">
    <property type="entry name" value="THO COMPLEX SUBUNIT 6 HOMOLOG"/>
    <property type="match status" value="1"/>
</dbReference>
<dbReference type="SMART" id="SM00320">
    <property type="entry name" value="WD40"/>
    <property type="match status" value="5"/>
</dbReference>
<evidence type="ECO:0000256" key="1">
    <source>
        <dbReference type="ARBA" id="ARBA00009728"/>
    </source>
</evidence>
<gene>
    <name evidence="5" type="ORF">R1flu_006012</name>
</gene>
<evidence type="ECO:0000256" key="3">
    <source>
        <dbReference type="ARBA" id="ARBA00022737"/>
    </source>
</evidence>
<comment type="caution">
    <text evidence="5">The sequence shown here is derived from an EMBL/GenBank/DDBJ whole genome shotgun (WGS) entry which is preliminary data.</text>
</comment>
<reference evidence="5 6" key="1">
    <citation type="submission" date="2024-09" db="EMBL/GenBank/DDBJ databases">
        <title>Chromosome-scale assembly of Riccia fluitans.</title>
        <authorList>
            <person name="Paukszto L."/>
            <person name="Sawicki J."/>
            <person name="Karawczyk K."/>
            <person name="Piernik-Szablinska J."/>
            <person name="Szczecinska M."/>
            <person name="Mazdziarz M."/>
        </authorList>
    </citation>
    <scope>NUCLEOTIDE SEQUENCE [LARGE SCALE GENOMIC DNA]</scope>
    <source>
        <strain evidence="5">Rf_01</strain>
        <tissue evidence="5">Aerial parts of the thallus</tissue>
    </source>
</reference>
<evidence type="ECO:0008006" key="7">
    <source>
        <dbReference type="Google" id="ProtNLM"/>
    </source>
</evidence>
<name>A0ABD1YUV0_9MARC</name>
<comment type="similarity">
    <text evidence="1">Belongs to the WD repeat THOC6 family.</text>
</comment>
<evidence type="ECO:0000256" key="4">
    <source>
        <dbReference type="PROSITE-ProRule" id="PRU00221"/>
    </source>
</evidence>
<dbReference type="InterPro" id="IPR042626">
    <property type="entry name" value="THOC6"/>
</dbReference>
<dbReference type="PROSITE" id="PS50294">
    <property type="entry name" value="WD_REPEATS_REGION"/>
    <property type="match status" value="1"/>
</dbReference>
<dbReference type="PANTHER" id="PTHR44411">
    <property type="entry name" value="THO COMPLEX SUBUNIT 6 HOMOLOG"/>
    <property type="match status" value="1"/>
</dbReference>
<dbReference type="InterPro" id="IPR015943">
    <property type="entry name" value="WD40/YVTN_repeat-like_dom_sf"/>
</dbReference>
<dbReference type="PROSITE" id="PS00678">
    <property type="entry name" value="WD_REPEATS_1"/>
    <property type="match status" value="1"/>
</dbReference>
<dbReference type="InterPro" id="IPR001680">
    <property type="entry name" value="WD40_rpt"/>
</dbReference>
<dbReference type="SUPFAM" id="SSF50978">
    <property type="entry name" value="WD40 repeat-like"/>
    <property type="match status" value="1"/>
</dbReference>